<dbReference type="RefSeq" id="WP_147783868.1">
    <property type="nucleotide sequence ID" value="NZ_VRMG01000008.1"/>
</dbReference>
<dbReference type="GO" id="GO:0030313">
    <property type="term" value="C:cell envelope"/>
    <property type="evidence" value="ECO:0007669"/>
    <property type="project" value="UniProtKB-SubCell"/>
</dbReference>
<evidence type="ECO:0000313" key="6">
    <source>
        <dbReference type="EMBL" id="TXN29825.1"/>
    </source>
</evidence>
<keyword evidence="7" id="KW-1185">Reference proteome</keyword>
<dbReference type="EMBL" id="VRMG01000008">
    <property type="protein sequence ID" value="TXN29825.1"/>
    <property type="molecule type" value="Genomic_DNA"/>
</dbReference>
<dbReference type="SUPFAM" id="SSF53850">
    <property type="entry name" value="Periplasmic binding protein-like II"/>
    <property type="match status" value="1"/>
</dbReference>
<evidence type="ECO:0000256" key="1">
    <source>
        <dbReference type="ARBA" id="ARBA00004196"/>
    </source>
</evidence>
<dbReference type="Gene3D" id="3.40.190.10">
    <property type="entry name" value="Periplasmic binding protein-like II"/>
    <property type="match status" value="1"/>
</dbReference>
<dbReference type="PANTHER" id="PTHR43649">
    <property type="entry name" value="ARABINOSE-BINDING PROTEIN-RELATED"/>
    <property type="match status" value="1"/>
</dbReference>
<name>A0A5C8UN63_9MICO</name>
<keyword evidence="4 5" id="KW-0732">Signal</keyword>
<sequence length="448" mass="47918">MKKNRVAIALIAAVPLLLAGCAATAPAASTSTATTLSYGLWDANQAPAYTQCAADFHKANPKITVKVEQLGWDDYWSKITTGFVSGSNYDVFTSHLSQFPQFMLNKQILPLDSYIKADGVDLKAYQPGLAELWKGSDGKQYGLPKDFDTIALFYNKQLTDAAGLSADQLANLKWNPDNGGTYEAAIAHLTVDKNGHRGDEAGFDKNNVATYGIWMENSGGGDGQTQWSFLAATTGWKSTNGVWGNKYNYNDPKFQKTIDWWQSLVGKGYMPSFEAQTGIGWSDQLAAGKVAIASNGSWMTGAVFGAKSATFTPALAPTPTGPNGKRASMFNGLADNIWAGTKHPAEAWKWVKYLGSLACQSVVAKAGVVFPAIPAATDAAVASFKAKGIDVSPFTIQVKDKTTFLYPITDHRSDVNALITPAMEAVMSGKAKASSLSAVNTQINALFK</sequence>
<protein>
    <submittedName>
        <fullName evidence="6">Sugar ABC transporter substrate-binding protein</fullName>
    </submittedName>
</protein>
<accession>A0A5C8UN63</accession>
<dbReference type="InterPro" id="IPR006059">
    <property type="entry name" value="SBP"/>
</dbReference>
<organism evidence="6 7">
    <name type="scientific">Lacisediminihabitans profunda</name>
    <dbReference type="NCBI Taxonomy" id="2594790"/>
    <lineage>
        <taxon>Bacteria</taxon>
        <taxon>Bacillati</taxon>
        <taxon>Actinomycetota</taxon>
        <taxon>Actinomycetes</taxon>
        <taxon>Micrococcales</taxon>
        <taxon>Microbacteriaceae</taxon>
        <taxon>Lacisediminihabitans</taxon>
    </lineage>
</organism>
<comment type="subcellular location">
    <subcellularLocation>
        <location evidence="1">Cell envelope</location>
    </subcellularLocation>
</comment>
<keyword evidence="3" id="KW-0813">Transport</keyword>
<dbReference type="PANTHER" id="PTHR43649:SF31">
    <property type="entry name" value="SN-GLYCEROL-3-PHOSPHATE-BINDING PERIPLASMIC PROTEIN UGPB"/>
    <property type="match status" value="1"/>
</dbReference>
<feature type="chain" id="PRO_5023062786" evidence="5">
    <location>
        <begin position="28"/>
        <end position="448"/>
    </location>
</feature>
<dbReference type="Pfam" id="PF01547">
    <property type="entry name" value="SBP_bac_1"/>
    <property type="match status" value="1"/>
</dbReference>
<gene>
    <name evidence="6" type="ORF">FVP33_11815</name>
</gene>
<comment type="caution">
    <text evidence="6">The sequence shown here is derived from an EMBL/GenBank/DDBJ whole genome shotgun (WGS) entry which is preliminary data.</text>
</comment>
<dbReference type="CDD" id="cd13585">
    <property type="entry name" value="PBP2_TMBP_like"/>
    <property type="match status" value="1"/>
</dbReference>
<feature type="signal peptide" evidence="5">
    <location>
        <begin position="1"/>
        <end position="27"/>
    </location>
</feature>
<evidence type="ECO:0000256" key="3">
    <source>
        <dbReference type="ARBA" id="ARBA00022448"/>
    </source>
</evidence>
<dbReference type="AlphaFoldDB" id="A0A5C8UN63"/>
<reference evidence="6 7" key="1">
    <citation type="submission" date="2019-08" db="EMBL/GenBank/DDBJ databases">
        <title>Bacterial whole genome sequence for Glaciihabitans sp. CHu50b-6-2.</title>
        <authorList>
            <person name="Jin L."/>
        </authorList>
    </citation>
    <scope>NUCLEOTIDE SEQUENCE [LARGE SCALE GENOMIC DNA]</scope>
    <source>
        <strain evidence="6 7">CHu50b-6-2</strain>
    </source>
</reference>
<dbReference type="InterPro" id="IPR050490">
    <property type="entry name" value="Bact_solute-bd_prot1"/>
</dbReference>
<comment type="similarity">
    <text evidence="2">Belongs to the bacterial solute-binding protein 1 family.</text>
</comment>
<dbReference type="Proteomes" id="UP000321379">
    <property type="component" value="Unassembled WGS sequence"/>
</dbReference>
<proteinExistence type="inferred from homology"/>
<evidence type="ECO:0000256" key="4">
    <source>
        <dbReference type="ARBA" id="ARBA00022729"/>
    </source>
</evidence>
<evidence type="ECO:0000256" key="5">
    <source>
        <dbReference type="SAM" id="SignalP"/>
    </source>
</evidence>
<evidence type="ECO:0000256" key="2">
    <source>
        <dbReference type="ARBA" id="ARBA00008520"/>
    </source>
</evidence>
<evidence type="ECO:0000313" key="7">
    <source>
        <dbReference type="Proteomes" id="UP000321379"/>
    </source>
</evidence>
<dbReference type="PROSITE" id="PS51257">
    <property type="entry name" value="PROKAR_LIPOPROTEIN"/>
    <property type="match status" value="1"/>
</dbReference>